<dbReference type="InParanoid" id="G9N6Q0"/>
<sequence>MSFRQTVSEFFPPPPGFTEKDLPSLSGKAYLITGGAAGIGKELARILFSAGATVYIAGRSLSNIERATKDIVDNPVQLQSAQTAPATGKIVAVVFDLADLPSIKPAIETLKQQTTKLDVAFLNAGVMVPPRESKTKQGYELQWGTNVVGHFVLQRLLLPLLLASARESGQARIVWASSDASARSPSPDGISWDDINSPKLDSWTTYGQSKAGNIILAAETARRYAKDNIIATSLNPGHLKTDLQRHWLSDSRIRSLVTAPLLHEPRYGALTQLFVGLSERVNAEKNGQYFIPWGREGKRPKQIEKGLENGSGGRLWDLLETETEQYI</sequence>
<accession>G9N6Q0</accession>
<name>G9N6Q0_HYPVG</name>
<dbReference type="AlphaFoldDB" id="G9N6Q0"/>
<dbReference type="SUPFAM" id="SSF51735">
    <property type="entry name" value="NAD(P)-binding Rossmann-fold domains"/>
    <property type="match status" value="1"/>
</dbReference>
<dbReference type="PRINTS" id="PR00081">
    <property type="entry name" value="GDHRDH"/>
</dbReference>
<keyword evidence="5" id="KW-1185">Reference proteome</keyword>
<gene>
    <name evidence="4" type="ORF">TRIVIDRAFT_66322</name>
</gene>
<dbReference type="InterPro" id="IPR036291">
    <property type="entry name" value="NAD(P)-bd_dom_sf"/>
</dbReference>
<dbReference type="STRING" id="413071.G9N6Q0"/>
<organism evidence="4 5">
    <name type="scientific">Hypocrea virens (strain Gv29-8 / FGSC 10586)</name>
    <name type="common">Gliocladium virens</name>
    <name type="synonym">Trichoderma virens</name>
    <dbReference type="NCBI Taxonomy" id="413071"/>
    <lineage>
        <taxon>Eukaryota</taxon>
        <taxon>Fungi</taxon>
        <taxon>Dikarya</taxon>
        <taxon>Ascomycota</taxon>
        <taxon>Pezizomycotina</taxon>
        <taxon>Sordariomycetes</taxon>
        <taxon>Hypocreomycetidae</taxon>
        <taxon>Hypocreales</taxon>
        <taxon>Hypocreaceae</taxon>
        <taxon>Trichoderma</taxon>
    </lineage>
</organism>
<comment type="caution">
    <text evidence="4">The sequence shown here is derived from an EMBL/GenBank/DDBJ whole genome shotgun (WGS) entry which is preliminary data.</text>
</comment>
<dbReference type="RefSeq" id="XP_013951606.1">
    <property type="nucleotide sequence ID" value="XM_014096131.1"/>
</dbReference>
<dbReference type="PANTHER" id="PTHR24320">
    <property type="entry name" value="RETINOL DEHYDROGENASE"/>
    <property type="match status" value="1"/>
</dbReference>
<evidence type="ECO:0000256" key="2">
    <source>
        <dbReference type="ARBA" id="ARBA00022857"/>
    </source>
</evidence>
<protein>
    <recommendedName>
        <fullName evidence="6">NAD(P)-binding protein</fullName>
    </recommendedName>
</protein>
<dbReference type="GO" id="GO:0016491">
    <property type="term" value="F:oxidoreductase activity"/>
    <property type="evidence" value="ECO:0007669"/>
    <property type="project" value="UniProtKB-KW"/>
</dbReference>
<comment type="similarity">
    <text evidence="1">Belongs to the short-chain dehydrogenases/reductases (SDR) family.</text>
</comment>
<dbReference type="Gene3D" id="3.40.50.720">
    <property type="entry name" value="NAD(P)-binding Rossmann-like Domain"/>
    <property type="match status" value="1"/>
</dbReference>
<dbReference type="OMA" id="YSKFCLV"/>
<dbReference type="Proteomes" id="UP000007115">
    <property type="component" value="Unassembled WGS sequence"/>
</dbReference>
<dbReference type="GeneID" id="25796824"/>
<keyword evidence="3" id="KW-0560">Oxidoreductase</keyword>
<dbReference type="Pfam" id="PF00106">
    <property type="entry name" value="adh_short"/>
    <property type="match status" value="1"/>
</dbReference>
<evidence type="ECO:0000256" key="3">
    <source>
        <dbReference type="ARBA" id="ARBA00023002"/>
    </source>
</evidence>
<dbReference type="VEuPathDB" id="FungiDB:TRIVIDRAFT_66322"/>
<dbReference type="eggNOG" id="KOG1208">
    <property type="taxonomic scope" value="Eukaryota"/>
</dbReference>
<proteinExistence type="inferred from homology"/>
<dbReference type="PANTHER" id="PTHR24320:SF236">
    <property type="entry name" value="SHORT-CHAIN DEHYDROGENASE-RELATED"/>
    <property type="match status" value="1"/>
</dbReference>
<dbReference type="OrthoDB" id="191139at2759"/>
<keyword evidence="2" id="KW-0521">NADP</keyword>
<evidence type="ECO:0000256" key="1">
    <source>
        <dbReference type="ARBA" id="ARBA00006484"/>
    </source>
</evidence>
<dbReference type="InterPro" id="IPR002347">
    <property type="entry name" value="SDR_fam"/>
</dbReference>
<evidence type="ECO:0008006" key="6">
    <source>
        <dbReference type="Google" id="ProtNLM"/>
    </source>
</evidence>
<evidence type="ECO:0000313" key="4">
    <source>
        <dbReference type="EMBL" id="EHK17402.1"/>
    </source>
</evidence>
<evidence type="ECO:0000313" key="5">
    <source>
        <dbReference type="Proteomes" id="UP000007115"/>
    </source>
</evidence>
<dbReference type="HOGENOM" id="CLU_010194_44_6_1"/>
<dbReference type="EMBL" id="ABDF02000088">
    <property type="protein sequence ID" value="EHK17402.1"/>
    <property type="molecule type" value="Genomic_DNA"/>
</dbReference>
<reference evidence="4 5" key="1">
    <citation type="journal article" date="2011" name="Genome Biol.">
        <title>Comparative genome sequence analysis underscores mycoparasitism as the ancestral life style of Trichoderma.</title>
        <authorList>
            <person name="Kubicek C.P."/>
            <person name="Herrera-Estrella A."/>
            <person name="Seidl-Seiboth V."/>
            <person name="Martinez D.A."/>
            <person name="Druzhinina I.S."/>
            <person name="Thon M."/>
            <person name="Zeilinger S."/>
            <person name="Casas-Flores S."/>
            <person name="Horwitz B.A."/>
            <person name="Mukherjee P.K."/>
            <person name="Mukherjee M."/>
            <person name="Kredics L."/>
            <person name="Alcaraz L.D."/>
            <person name="Aerts A."/>
            <person name="Antal Z."/>
            <person name="Atanasova L."/>
            <person name="Cervantes-Badillo M.G."/>
            <person name="Challacombe J."/>
            <person name="Chertkov O."/>
            <person name="McCluskey K."/>
            <person name="Coulpier F."/>
            <person name="Deshpande N."/>
            <person name="von Doehren H."/>
            <person name="Ebbole D.J."/>
            <person name="Esquivel-Naranjo E.U."/>
            <person name="Fekete E."/>
            <person name="Flipphi M."/>
            <person name="Glaser F."/>
            <person name="Gomez-Rodriguez E.Y."/>
            <person name="Gruber S."/>
            <person name="Han C."/>
            <person name="Henrissat B."/>
            <person name="Hermosa R."/>
            <person name="Hernandez-Onate M."/>
            <person name="Karaffa L."/>
            <person name="Kosti I."/>
            <person name="Le Crom S."/>
            <person name="Lindquist E."/>
            <person name="Lucas S."/>
            <person name="Luebeck M."/>
            <person name="Luebeck P.S."/>
            <person name="Margeot A."/>
            <person name="Metz B."/>
            <person name="Misra M."/>
            <person name="Nevalainen H."/>
            <person name="Omann M."/>
            <person name="Packer N."/>
            <person name="Perrone G."/>
            <person name="Uresti-Rivera E.E."/>
            <person name="Salamov A."/>
            <person name="Schmoll M."/>
            <person name="Seiboth B."/>
            <person name="Shapiro H."/>
            <person name="Sukno S."/>
            <person name="Tamayo-Ramos J.A."/>
            <person name="Tisch D."/>
            <person name="Wiest A."/>
            <person name="Wilkinson H.H."/>
            <person name="Zhang M."/>
            <person name="Coutinho P.M."/>
            <person name="Kenerley C.M."/>
            <person name="Monte E."/>
            <person name="Baker S.E."/>
            <person name="Grigoriev I.V."/>
        </authorList>
    </citation>
    <scope>NUCLEOTIDE SEQUENCE [LARGE SCALE GENOMIC DNA]</scope>
    <source>
        <strain evidence="5">Gv29-8 / FGSC 10586</strain>
    </source>
</reference>